<comment type="caution">
    <text evidence="1">The sequence shown here is derived from an EMBL/GenBank/DDBJ whole genome shotgun (WGS) entry which is preliminary data.</text>
</comment>
<proteinExistence type="predicted"/>
<dbReference type="Proteomes" id="UP001213979">
    <property type="component" value="Unassembled WGS sequence"/>
</dbReference>
<name>A0ABT5W6G4_9BACL</name>
<sequence>MSLSNNERFVGKMGPLALLLEGDAEKVVLSQRILNGSSALVY</sequence>
<protein>
    <submittedName>
        <fullName evidence="1">Uncharacterized protein</fullName>
    </submittedName>
</protein>
<accession>A0ABT5W6G4</accession>
<evidence type="ECO:0000313" key="1">
    <source>
        <dbReference type="EMBL" id="MDE8564929.1"/>
    </source>
</evidence>
<reference evidence="1 2" key="1">
    <citation type="submission" date="2023-01" db="EMBL/GenBank/DDBJ databases">
        <title>Genome-based reclassification of Anoxybacillus geothermalis as a later heterotypic synonym of Anoxybacillus rupiensis.</title>
        <authorList>
            <person name="Inan Bektas K."/>
            <person name="Canakci S."/>
            <person name="Belduz A.A."/>
            <person name="Guler H.H."/>
        </authorList>
    </citation>
    <scope>NUCLEOTIDE SEQUENCE [LARGE SCALE GENOMIC DNA]</scope>
    <source>
        <strain evidence="1 2">DSM 17127</strain>
    </source>
</reference>
<organism evidence="1 2">
    <name type="scientific">Anoxybacteroides rupiense</name>
    <dbReference type="NCBI Taxonomy" id="311460"/>
    <lineage>
        <taxon>Bacteria</taxon>
        <taxon>Bacillati</taxon>
        <taxon>Bacillota</taxon>
        <taxon>Bacilli</taxon>
        <taxon>Bacillales</taxon>
        <taxon>Anoxybacillaceae</taxon>
        <taxon>Anoxybacteroides</taxon>
    </lineage>
</organism>
<evidence type="ECO:0000313" key="2">
    <source>
        <dbReference type="Proteomes" id="UP001213979"/>
    </source>
</evidence>
<dbReference type="EMBL" id="JAQOTG010000015">
    <property type="protein sequence ID" value="MDE8564929.1"/>
    <property type="molecule type" value="Genomic_DNA"/>
</dbReference>
<gene>
    <name evidence="1" type="ORF">PNH38_13780</name>
</gene>
<keyword evidence="2" id="KW-1185">Reference proteome</keyword>